<name>A0A0L8AHL0_9BACT</name>
<evidence type="ECO:0000256" key="4">
    <source>
        <dbReference type="ARBA" id="ARBA00023136"/>
    </source>
</evidence>
<dbReference type="PANTHER" id="PTHR22550">
    <property type="entry name" value="SPORE GERMINATION PROTEIN"/>
    <property type="match status" value="1"/>
</dbReference>
<comment type="caution">
    <text evidence="8">The sequence shown here is derived from an EMBL/GenBank/DDBJ whole genome shotgun (WGS) entry which is preliminary data.</text>
</comment>
<dbReference type="SUPFAM" id="SSF53300">
    <property type="entry name" value="vWA-like"/>
    <property type="match status" value="1"/>
</dbReference>
<evidence type="ECO:0000256" key="5">
    <source>
        <dbReference type="SAM" id="Coils"/>
    </source>
</evidence>
<evidence type="ECO:0000256" key="1">
    <source>
        <dbReference type="ARBA" id="ARBA00022475"/>
    </source>
</evidence>
<dbReference type="PANTHER" id="PTHR22550:SF5">
    <property type="entry name" value="LEUCINE ZIPPER PROTEIN 4"/>
    <property type="match status" value="1"/>
</dbReference>
<keyword evidence="9" id="KW-1185">Reference proteome</keyword>
<evidence type="ECO:0000313" key="9">
    <source>
        <dbReference type="Proteomes" id="UP000036908"/>
    </source>
</evidence>
<sequence>MTWFKSIGTTEAIFIGLFIAAYFAYIFRLATIAKRLQTSFRPLLLKVLIRTLAFALIIFSLMGPSFGETTKEVKSEGKDIYIAVDLSQSMNAEDVEPSRLSKIKYELNNIVQAFSSDRIGLIIFSSEAFIQCPLTYDQSAINLFISTLKTDLVPNAGTDFSAPLNIAMEKLELAAEGPITQQKSKIILMISDGEDFGDETDKAAKKVVNTGVKLFTLGVGTEKGAKIPEGRSFKRDRNGQEVITKLNSESLRKLAADTGGNYFEINEDQNDVKRLIRAINEVEGEVRDTRQIDASANKFYYFLGAAILLLILDALIRRKTLRL</sequence>
<dbReference type="SMART" id="SM00327">
    <property type="entry name" value="VWA"/>
    <property type="match status" value="1"/>
</dbReference>
<dbReference type="EMBL" id="JSVA01000018">
    <property type="protein sequence ID" value="KOF01737.1"/>
    <property type="molecule type" value="Genomic_DNA"/>
</dbReference>
<reference evidence="9" key="1">
    <citation type="submission" date="2014-11" db="EMBL/GenBank/DDBJ databases">
        <title>Genome sequencing of Roseivirga sp. D-25.</title>
        <authorList>
            <person name="Selvaratnam C."/>
            <person name="Thevarajoo S."/>
            <person name="Goh K.M."/>
            <person name="Eee R."/>
            <person name="Chan K.-G."/>
            <person name="Chong C.S."/>
        </authorList>
    </citation>
    <scope>NUCLEOTIDE SEQUENCE [LARGE SCALE GENOMIC DNA]</scope>
    <source>
        <strain evidence="9">D-25</strain>
    </source>
</reference>
<accession>A0A0L8AHL0</accession>
<evidence type="ECO:0000259" key="7">
    <source>
        <dbReference type="PROSITE" id="PS50234"/>
    </source>
</evidence>
<dbReference type="Pfam" id="PF13519">
    <property type="entry name" value="VWA_2"/>
    <property type="match status" value="1"/>
</dbReference>
<dbReference type="RefSeq" id="WP_053224641.1">
    <property type="nucleotide sequence ID" value="NZ_JSVA01000018.1"/>
</dbReference>
<evidence type="ECO:0000256" key="2">
    <source>
        <dbReference type="ARBA" id="ARBA00022692"/>
    </source>
</evidence>
<organism evidence="8 9">
    <name type="scientific">Roseivirga seohaensis subsp. aquiponti</name>
    <dbReference type="NCBI Taxonomy" id="1566026"/>
    <lineage>
        <taxon>Bacteria</taxon>
        <taxon>Pseudomonadati</taxon>
        <taxon>Bacteroidota</taxon>
        <taxon>Cytophagia</taxon>
        <taxon>Cytophagales</taxon>
        <taxon>Roseivirgaceae</taxon>
        <taxon>Roseivirga</taxon>
    </lineage>
</organism>
<dbReference type="InterPro" id="IPR036465">
    <property type="entry name" value="vWFA_dom_sf"/>
</dbReference>
<dbReference type="Proteomes" id="UP000036908">
    <property type="component" value="Unassembled WGS sequence"/>
</dbReference>
<keyword evidence="2 6" id="KW-0812">Transmembrane</keyword>
<feature type="coiled-coil region" evidence="5">
    <location>
        <begin position="265"/>
        <end position="292"/>
    </location>
</feature>
<dbReference type="InterPro" id="IPR050768">
    <property type="entry name" value="UPF0353/GerABKA_families"/>
</dbReference>
<dbReference type="AlphaFoldDB" id="A0A0L8AHL0"/>
<feature type="transmembrane region" description="Helical" evidence="6">
    <location>
        <begin position="299"/>
        <end position="316"/>
    </location>
</feature>
<keyword evidence="1" id="KW-1003">Cell membrane</keyword>
<dbReference type="PATRIC" id="fig|1566026.4.peg.1404"/>
<gene>
    <name evidence="8" type="ORF">OB69_15420</name>
</gene>
<keyword evidence="3 6" id="KW-1133">Transmembrane helix</keyword>
<dbReference type="InterPro" id="IPR002035">
    <property type="entry name" value="VWF_A"/>
</dbReference>
<feature type="transmembrane region" description="Helical" evidence="6">
    <location>
        <begin position="43"/>
        <end position="62"/>
    </location>
</feature>
<protein>
    <submittedName>
        <fullName evidence="8">Aerotolerance regulator BatB</fullName>
    </submittedName>
</protein>
<dbReference type="OrthoDB" id="6206554at2"/>
<keyword evidence="5" id="KW-0175">Coiled coil</keyword>
<evidence type="ECO:0000256" key="3">
    <source>
        <dbReference type="ARBA" id="ARBA00022989"/>
    </source>
</evidence>
<dbReference type="PROSITE" id="PS50234">
    <property type="entry name" value="VWFA"/>
    <property type="match status" value="1"/>
</dbReference>
<evidence type="ECO:0000256" key="6">
    <source>
        <dbReference type="SAM" id="Phobius"/>
    </source>
</evidence>
<evidence type="ECO:0000313" key="8">
    <source>
        <dbReference type="EMBL" id="KOF01737.1"/>
    </source>
</evidence>
<proteinExistence type="predicted"/>
<keyword evidence="4 6" id="KW-0472">Membrane</keyword>
<dbReference type="Gene3D" id="3.40.50.410">
    <property type="entry name" value="von Willebrand factor, type A domain"/>
    <property type="match status" value="1"/>
</dbReference>
<feature type="domain" description="VWFA" evidence="7">
    <location>
        <begin position="79"/>
        <end position="279"/>
    </location>
</feature>
<feature type="transmembrane region" description="Helical" evidence="6">
    <location>
        <begin position="12"/>
        <end position="31"/>
    </location>
</feature>